<evidence type="ECO:0000259" key="6">
    <source>
        <dbReference type="PROSITE" id="PS50222"/>
    </source>
</evidence>
<evidence type="ECO:0000313" key="8">
    <source>
        <dbReference type="Proteomes" id="UP001608902"/>
    </source>
</evidence>
<dbReference type="Gene3D" id="3.30.60.20">
    <property type="match status" value="1"/>
</dbReference>
<dbReference type="InterPro" id="IPR002048">
    <property type="entry name" value="EF_hand_dom"/>
</dbReference>
<sequence>MVDVVFKHYDRDRDGCISQSEFEVIAGNFPFIAPFGDIDRNQDGQITKAEMKNFFVQVNKQLVELRREFKHNFHETTFLTPTLCTHCGKILWGLIRQGYKCKDCGRAVHSYCKDIVVAECRKRNGNNPFLASAASTSRPENKTLLSVRMDHRLRTVSTVSDGTSNSNNVNSAPSTSSANAKTSAQLRTLSTKLRARSETVDCYRPYSPDSPNGRPLPSLACEEVFDDETLTVAPSEAPISLERLPSS</sequence>
<dbReference type="PROSITE" id="PS50222">
    <property type="entry name" value="EF_HAND_2"/>
    <property type="match status" value="2"/>
</dbReference>
<protein>
    <recommendedName>
        <fullName evidence="9">Phorbol esters/diacylglycerol binding domain protein</fullName>
    </recommendedName>
</protein>
<dbReference type="PANTHER" id="PTHR22968:SF24">
    <property type="entry name" value="SERINE_THREONINE-PROTEIN KINASE"/>
    <property type="match status" value="1"/>
</dbReference>
<evidence type="ECO:0000256" key="4">
    <source>
        <dbReference type="SAM" id="MobiDB-lite"/>
    </source>
</evidence>
<dbReference type="EMBL" id="JBGFUD010005516">
    <property type="protein sequence ID" value="MFH4980418.1"/>
    <property type="molecule type" value="Genomic_DNA"/>
</dbReference>
<dbReference type="PANTHER" id="PTHR22968">
    <property type="entry name" value="PROTEIN KINASE C, MU"/>
    <property type="match status" value="1"/>
</dbReference>
<gene>
    <name evidence="7" type="ORF">AB6A40_007127</name>
</gene>
<feature type="region of interest" description="Disordered" evidence="4">
    <location>
        <begin position="200"/>
        <end position="219"/>
    </location>
</feature>
<dbReference type="PROSITE" id="PS00479">
    <property type="entry name" value="ZF_DAG_PE_1"/>
    <property type="match status" value="1"/>
</dbReference>
<feature type="domain" description="EF-hand" evidence="6">
    <location>
        <begin position="35"/>
        <end position="61"/>
    </location>
</feature>
<dbReference type="SMART" id="SM00109">
    <property type="entry name" value="C1"/>
    <property type="match status" value="1"/>
</dbReference>
<dbReference type="Pfam" id="PF13202">
    <property type="entry name" value="EF-hand_5"/>
    <property type="match status" value="2"/>
</dbReference>
<dbReference type="PRINTS" id="PR00008">
    <property type="entry name" value="DAGPEDOMAIN"/>
</dbReference>
<dbReference type="PROSITE" id="PS00018">
    <property type="entry name" value="EF_HAND_1"/>
    <property type="match status" value="2"/>
</dbReference>
<keyword evidence="1" id="KW-0479">Metal-binding</keyword>
<evidence type="ECO:0000259" key="5">
    <source>
        <dbReference type="PROSITE" id="PS50081"/>
    </source>
</evidence>
<dbReference type="SMART" id="SM00054">
    <property type="entry name" value="EFh"/>
    <property type="match status" value="2"/>
</dbReference>
<dbReference type="CDD" id="cd00051">
    <property type="entry name" value="EFh"/>
    <property type="match status" value="1"/>
</dbReference>
<keyword evidence="8" id="KW-1185">Reference proteome</keyword>
<dbReference type="SUPFAM" id="SSF47473">
    <property type="entry name" value="EF-hand"/>
    <property type="match status" value="1"/>
</dbReference>
<keyword evidence="2" id="KW-0862">Zinc</keyword>
<evidence type="ECO:0000256" key="3">
    <source>
        <dbReference type="ARBA" id="ARBA00022837"/>
    </source>
</evidence>
<organism evidence="7 8">
    <name type="scientific">Gnathostoma spinigerum</name>
    <dbReference type="NCBI Taxonomy" id="75299"/>
    <lineage>
        <taxon>Eukaryota</taxon>
        <taxon>Metazoa</taxon>
        <taxon>Ecdysozoa</taxon>
        <taxon>Nematoda</taxon>
        <taxon>Chromadorea</taxon>
        <taxon>Rhabditida</taxon>
        <taxon>Spirurina</taxon>
        <taxon>Gnathostomatomorpha</taxon>
        <taxon>Gnathostomatoidea</taxon>
        <taxon>Gnathostomatidae</taxon>
        <taxon>Gnathostoma</taxon>
    </lineage>
</organism>
<dbReference type="InterPro" id="IPR011992">
    <property type="entry name" value="EF-hand-dom_pair"/>
</dbReference>
<dbReference type="GO" id="GO:0005737">
    <property type="term" value="C:cytoplasm"/>
    <property type="evidence" value="ECO:0007669"/>
    <property type="project" value="UniProtKB-SubCell"/>
</dbReference>
<evidence type="ECO:0008006" key="9">
    <source>
        <dbReference type="Google" id="ProtNLM"/>
    </source>
</evidence>
<comment type="caution">
    <text evidence="7">The sequence shown here is derived from an EMBL/GenBank/DDBJ whole genome shotgun (WGS) entry which is preliminary data.</text>
</comment>
<dbReference type="GO" id="GO:0004674">
    <property type="term" value="F:protein serine/threonine kinase activity"/>
    <property type="evidence" value="ECO:0007669"/>
    <property type="project" value="UniProtKB-KW"/>
</dbReference>
<dbReference type="InterPro" id="IPR020454">
    <property type="entry name" value="DAG/PE-bd"/>
</dbReference>
<dbReference type="GO" id="GO:0016020">
    <property type="term" value="C:membrane"/>
    <property type="evidence" value="ECO:0007669"/>
    <property type="project" value="UniProtKB-SubCell"/>
</dbReference>
<feature type="domain" description="EF-hand" evidence="6">
    <location>
        <begin position="1"/>
        <end position="32"/>
    </location>
</feature>
<accession>A0ABD6EKK9</accession>
<dbReference type="Pfam" id="PF00130">
    <property type="entry name" value="C1_1"/>
    <property type="match status" value="1"/>
</dbReference>
<dbReference type="Gene3D" id="1.10.238.10">
    <property type="entry name" value="EF-hand"/>
    <property type="match status" value="1"/>
</dbReference>
<dbReference type="InterPro" id="IPR018247">
    <property type="entry name" value="EF_Hand_1_Ca_BS"/>
</dbReference>
<feature type="domain" description="Phorbol-ester/DAG-type" evidence="5">
    <location>
        <begin position="70"/>
        <end position="120"/>
    </location>
</feature>
<feature type="region of interest" description="Disordered" evidence="4">
    <location>
        <begin position="157"/>
        <end position="185"/>
    </location>
</feature>
<evidence type="ECO:0000256" key="1">
    <source>
        <dbReference type="ARBA" id="ARBA00022723"/>
    </source>
</evidence>
<dbReference type="InterPro" id="IPR002219">
    <property type="entry name" value="PKC_DAG/PE"/>
</dbReference>
<dbReference type="GO" id="GO:0008270">
    <property type="term" value="F:zinc ion binding"/>
    <property type="evidence" value="ECO:0007669"/>
    <property type="project" value="UniProtKB-KW"/>
</dbReference>
<evidence type="ECO:0000313" key="7">
    <source>
        <dbReference type="EMBL" id="MFH4980418.1"/>
    </source>
</evidence>
<proteinExistence type="predicted"/>
<evidence type="ECO:0000256" key="2">
    <source>
        <dbReference type="ARBA" id="ARBA00022833"/>
    </source>
</evidence>
<dbReference type="AlphaFoldDB" id="A0ABD6EKK9"/>
<dbReference type="CDD" id="cd20808">
    <property type="entry name" value="C1_RASGRP"/>
    <property type="match status" value="1"/>
</dbReference>
<dbReference type="PROSITE" id="PS50081">
    <property type="entry name" value="ZF_DAG_PE_2"/>
    <property type="match status" value="1"/>
</dbReference>
<dbReference type="SUPFAM" id="SSF57889">
    <property type="entry name" value="Cysteine-rich domain"/>
    <property type="match status" value="1"/>
</dbReference>
<name>A0ABD6EKK9_9BILA</name>
<keyword evidence="3" id="KW-0106">Calcium</keyword>
<dbReference type="Proteomes" id="UP001608902">
    <property type="component" value="Unassembled WGS sequence"/>
</dbReference>
<dbReference type="InterPro" id="IPR046349">
    <property type="entry name" value="C1-like_sf"/>
</dbReference>
<reference evidence="7 8" key="1">
    <citation type="submission" date="2024-08" db="EMBL/GenBank/DDBJ databases">
        <title>Gnathostoma spinigerum genome.</title>
        <authorList>
            <person name="Gonzalez-Bertolin B."/>
            <person name="Monzon S."/>
            <person name="Zaballos A."/>
            <person name="Jimenez P."/>
            <person name="Dekumyoy P."/>
            <person name="Varona S."/>
            <person name="Cuesta I."/>
            <person name="Sumanam S."/>
            <person name="Adisakwattana P."/>
            <person name="Gasser R.B."/>
            <person name="Hernandez-Gonzalez A."/>
            <person name="Young N.D."/>
            <person name="Perteguer M.J."/>
        </authorList>
    </citation>
    <scope>NUCLEOTIDE SEQUENCE [LARGE SCALE GENOMIC DNA]</scope>
    <source>
        <strain evidence="7">AL3</strain>
        <tissue evidence="7">Liver</tissue>
    </source>
</reference>